<evidence type="ECO:0000256" key="1">
    <source>
        <dbReference type="ARBA" id="ARBA00011975"/>
    </source>
</evidence>
<feature type="active site" evidence="6">
    <location>
        <position position="72"/>
    </location>
</feature>
<dbReference type="EC" id="2.1.1.37" evidence="1"/>
<dbReference type="Pfam" id="PF00145">
    <property type="entry name" value="DNA_methylase"/>
    <property type="match status" value="1"/>
</dbReference>
<evidence type="ECO:0000256" key="6">
    <source>
        <dbReference type="PROSITE-ProRule" id="PRU01016"/>
    </source>
</evidence>
<dbReference type="PROSITE" id="PS00094">
    <property type="entry name" value="C5_MTASE_1"/>
    <property type="match status" value="1"/>
</dbReference>
<dbReference type="InterPro" id="IPR029063">
    <property type="entry name" value="SAM-dependent_MTases_sf"/>
</dbReference>
<dbReference type="InterPro" id="IPR018117">
    <property type="entry name" value="C5_DNA_meth_AS"/>
</dbReference>
<gene>
    <name evidence="7" type="ORF">GCM10025864_39320</name>
</gene>
<protein>
    <recommendedName>
        <fullName evidence="1">DNA (cytosine-5-)-methyltransferase</fullName>
        <ecNumber evidence="1">2.1.1.37</ecNumber>
    </recommendedName>
</protein>
<keyword evidence="5" id="KW-0680">Restriction system</keyword>
<dbReference type="Proteomes" id="UP001157091">
    <property type="component" value="Unassembled WGS sequence"/>
</dbReference>
<dbReference type="PROSITE" id="PS51679">
    <property type="entry name" value="SAM_MT_C5"/>
    <property type="match status" value="1"/>
</dbReference>
<dbReference type="RefSeq" id="WP_284294529.1">
    <property type="nucleotide sequence ID" value="NZ_BSUK01000001.1"/>
</dbReference>
<keyword evidence="3 6" id="KW-0808">Transferase</keyword>
<keyword evidence="2 6" id="KW-0489">Methyltransferase</keyword>
<dbReference type="InterPro" id="IPR050390">
    <property type="entry name" value="C5-Methyltransferase"/>
</dbReference>
<dbReference type="EMBL" id="BSUK01000001">
    <property type="protein sequence ID" value="GMA26173.1"/>
    <property type="molecule type" value="Genomic_DNA"/>
</dbReference>
<evidence type="ECO:0000256" key="5">
    <source>
        <dbReference type="ARBA" id="ARBA00022747"/>
    </source>
</evidence>
<evidence type="ECO:0000313" key="7">
    <source>
        <dbReference type="EMBL" id="GMA26173.1"/>
    </source>
</evidence>
<comment type="caution">
    <text evidence="7">The sequence shown here is derived from an EMBL/GenBank/DDBJ whole genome shotgun (WGS) entry which is preliminary data.</text>
</comment>
<dbReference type="PRINTS" id="PR00105">
    <property type="entry name" value="C5METTRFRASE"/>
</dbReference>
<comment type="similarity">
    <text evidence="6">Belongs to the class I-like SAM-binding methyltransferase superfamily. C5-methyltransferase family.</text>
</comment>
<dbReference type="Gene3D" id="3.40.50.150">
    <property type="entry name" value="Vaccinia Virus protein VP39"/>
    <property type="match status" value="1"/>
</dbReference>
<proteinExistence type="inferred from homology"/>
<sequence length="233" mass="24393">MKSGELFAGYGGLALAIEKVFNATTAWVSEFESAPSKILARRFPLAPNIGDVTKVDWLAVQPVDVIGGGSPCQDLSHAGKRAGMRDGTRSGLWASMCDAIEIIRPRFVVWENVRGALSAEATAGDVESCEFCVGDPGEPPLRALGRVLGDLAELGYDAAWCGLRAADVGAPHGRFRVFVLAWDASDTSSEGLEARGKDGLEVALLPSPRTSDTNGPGAHGTGGLDLRTVVATL</sequence>
<keyword evidence="8" id="KW-1185">Reference proteome</keyword>
<evidence type="ECO:0000256" key="3">
    <source>
        <dbReference type="ARBA" id="ARBA00022679"/>
    </source>
</evidence>
<dbReference type="SUPFAM" id="SSF53335">
    <property type="entry name" value="S-adenosyl-L-methionine-dependent methyltransferases"/>
    <property type="match status" value="1"/>
</dbReference>
<evidence type="ECO:0000313" key="8">
    <source>
        <dbReference type="Proteomes" id="UP001157091"/>
    </source>
</evidence>
<accession>A0ABQ6I5W0</accession>
<dbReference type="PANTHER" id="PTHR10629">
    <property type="entry name" value="CYTOSINE-SPECIFIC METHYLTRANSFERASE"/>
    <property type="match status" value="1"/>
</dbReference>
<organism evidence="7 8">
    <name type="scientific">Luteimicrobium album</name>
    <dbReference type="NCBI Taxonomy" id="1054550"/>
    <lineage>
        <taxon>Bacteria</taxon>
        <taxon>Bacillati</taxon>
        <taxon>Actinomycetota</taxon>
        <taxon>Actinomycetes</taxon>
        <taxon>Micrococcales</taxon>
        <taxon>Luteimicrobium</taxon>
    </lineage>
</organism>
<evidence type="ECO:0000256" key="4">
    <source>
        <dbReference type="ARBA" id="ARBA00022691"/>
    </source>
</evidence>
<dbReference type="PANTHER" id="PTHR10629:SF52">
    <property type="entry name" value="DNA (CYTOSINE-5)-METHYLTRANSFERASE 1"/>
    <property type="match status" value="1"/>
</dbReference>
<reference evidence="8" key="1">
    <citation type="journal article" date="2019" name="Int. J. Syst. Evol. Microbiol.">
        <title>The Global Catalogue of Microorganisms (GCM) 10K type strain sequencing project: providing services to taxonomists for standard genome sequencing and annotation.</title>
        <authorList>
            <consortium name="The Broad Institute Genomics Platform"/>
            <consortium name="The Broad Institute Genome Sequencing Center for Infectious Disease"/>
            <person name="Wu L."/>
            <person name="Ma J."/>
        </authorList>
    </citation>
    <scope>NUCLEOTIDE SEQUENCE [LARGE SCALE GENOMIC DNA]</scope>
    <source>
        <strain evidence="8">NBRC 106348</strain>
    </source>
</reference>
<dbReference type="InterPro" id="IPR001525">
    <property type="entry name" value="C5_MeTfrase"/>
</dbReference>
<evidence type="ECO:0000256" key="2">
    <source>
        <dbReference type="ARBA" id="ARBA00022603"/>
    </source>
</evidence>
<keyword evidence="4 6" id="KW-0949">S-adenosyl-L-methionine</keyword>
<name>A0ABQ6I5W0_9MICO</name>